<gene>
    <name evidence="3" type="ORF">ES332_A12G184900v1</name>
</gene>
<dbReference type="InterPro" id="IPR001844">
    <property type="entry name" value="Cpn60/GroEL"/>
</dbReference>
<dbReference type="InterPro" id="IPR027413">
    <property type="entry name" value="GROEL-like_equatorial_sf"/>
</dbReference>
<reference evidence="3 4" key="1">
    <citation type="submission" date="2019-07" db="EMBL/GenBank/DDBJ databases">
        <title>WGS assembly of Gossypium tomentosum.</title>
        <authorList>
            <person name="Chen Z.J."/>
            <person name="Sreedasyam A."/>
            <person name="Ando A."/>
            <person name="Song Q."/>
            <person name="De L."/>
            <person name="Hulse-Kemp A."/>
            <person name="Ding M."/>
            <person name="Ye W."/>
            <person name="Kirkbride R."/>
            <person name="Jenkins J."/>
            <person name="Plott C."/>
            <person name="Lovell J."/>
            <person name="Lin Y.-M."/>
            <person name="Vaughn R."/>
            <person name="Liu B."/>
            <person name="Li W."/>
            <person name="Simpson S."/>
            <person name="Scheffler B."/>
            <person name="Saski C."/>
            <person name="Grover C."/>
            <person name="Hu G."/>
            <person name="Conover J."/>
            <person name="Carlson J."/>
            <person name="Shu S."/>
            <person name="Boston L."/>
            <person name="Williams M."/>
            <person name="Peterson D."/>
            <person name="Mcgee K."/>
            <person name="Jones D."/>
            <person name="Wendel J."/>
            <person name="Stelly D."/>
            <person name="Grimwood J."/>
            <person name="Schmutz J."/>
        </authorList>
    </citation>
    <scope>NUCLEOTIDE SEQUENCE [LARGE SCALE GENOMIC DNA]</scope>
    <source>
        <strain evidence="3">7179.01</strain>
    </source>
</reference>
<accession>A0A5D2MZR7</accession>
<dbReference type="InterPro" id="IPR027410">
    <property type="entry name" value="TCP-1-like_intermed_sf"/>
</dbReference>
<dbReference type="Proteomes" id="UP000322667">
    <property type="component" value="Chromosome A12"/>
</dbReference>
<keyword evidence="2" id="KW-0143">Chaperone</keyword>
<evidence type="ECO:0000256" key="1">
    <source>
        <dbReference type="ARBA" id="ARBA00006607"/>
    </source>
</evidence>
<evidence type="ECO:0000313" key="4">
    <source>
        <dbReference type="Proteomes" id="UP000322667"/>
    </source>
</evidence>
<dbReference type="AlphaFoldDB" id="A0A5D2MZR7"/>
<evidence type="ECO:0000256" key="2">
    <source>
        <dbReference type="ARBA" id="ARBA00023186"/>
    </source>
</evidence>
<keyword evidence="4" id="KW-1185">Reference proteome</keyword>
<protein>
    <submittedName>
        <fullName evidence="3">Uncharacterized protein</fullName>
    </submittedName>
</protein>
<evidence type="ECO:0000313" key="3">
    <source>
        <dbReference type="EMBL" id="TYH96552.1"/>
    </source>
</evidence>
<dbReference type="PANTHER" id="PTHR45633">
    <property type="entry name" value="60 KDA HEAT SHOCK PROTEIN, MITOCHONDRIAL"/>
    <property type="match status" value="1"/>
</dbReference>
<dbReference type="Gene3D" id="1.10.560.10">
    <property type="entry name" value="GroEL-like equatorial domain"/>
    <property type="match status" value="1"/>
</dbReference>
<dbReference type="GO" id="GO:0140662">
    <property type="term" value="F:ATP-dependent protein folding chaperone"/>
    <property type="evidence" value="ECO:0007669"/>
    <property type="project" value="InterPro"/>
</dbReference>
<sequence>MFQIGVLIEDKEFVDSWKGGNPWKAGKFALSLRLSLWSEHLVLHRGEINQIIDPIIDSSYKDIWVGTAKMNTTIYQDVFSCVPSDLIHPRLALRQSIAYWKERLGHTTIDLGIAPTKLESYHNGEGKQVDPMERLKSGKNQWRAIHVTWTHVLHQHAYMEGKAWKHLSYMRKEQLPLMNSQLQGGKRYLLLETIQSDTMCFINMVYLPLNIGVCRKSKFWKFRSGALIPVLAQVVAADANLVLTTRGIEKTTRALVFELKAISKEVEDSELADVAAVSAGNNNEIGNMIVESMSKVGRKGVTK</sequence>
<name>A0A5D2MZR7_GOSTO</name>
<proteinExistence type="inferred from homology"/>
<comment type="similarity">
    <text evidence="1">Belongs to the chaperonin (HSP60) family.</text>
</comment>
<dbReference type="Gene3D" id="3.30.260.10">
    <property type="entry name" value="TCP-1-like chaperonin intermediate domain"/>
    <property type="match status" value="1"/>
</dbReference>
<organism evidence="3 4">
    <name type="scientific">Gossypium tomentosum</name>
    <name type="common">Hawaiian cotton</name>
    <name type="synonym">Gossypium sandvicense</name>
    <dbReference type="NCBI Taxonomy" id="34277"/>
    <lineage>
        <taxon>Eukaryota</taxon>
        <taxon>Viridiplantae</taxon>
        <taxon>Streptophyta</taxon>
        <taxon>Embryophyta</taxon>
        <taxon>Tracheophyta</taxon>
        <taxon>Spermatophyta</taxon>
        <taxon>Magnoliopsida</taxon>
        <taxon>eudicotyledons</taxon>
        <taxon>Gunneridae</taxon>
        <taxon>Pentapetalae</taxon>
        <taxon>rosids</taxon>
        <taxon>malvids</taxon>
        <taxon>Malvales</taxon>
        <taxon>Malvaceae</taxon>
        <taxon>Malvoideae</taxon>
        <taxon>Gossypium</taxon>
    </lineage>
</organism>
<dbReference type="EMBL" id="CM017621">
    <property type="protein sequence ID" value="TYH96552.1"/>
    <property type="molecule type" value="Genomic_DNA"/>
</dbReference>
<dbReference type="SUPFAM" id="SSF54849">
    <property type="entry name" value="GroEL-intermediate domain like"/>
    <property type="match status" value="1"/>
</dbReference>
<dbReference type="GO" id="GO:0042026">
    <property type="term" value="P:protein refolding"/>
    <property type="evidence" value="ECO:0007669"/>
    <property type="project" value="InterPro"/>
</dbReference>